<sequence length="697" mass="74941">MLSRCAAAAGLLAAAGVCHAVPSDAQIDLKILIVASQQAGSSPELAAAQSILDRVGIPYTVYSYDTNNPTLPPLENGDHALYQGIIMPISDYRYMNPFAGGALAQTLARYQFKYNVRLASFYTWPGDSGCLQYVNYQDTTATPLASTLTSTGQSLFPYMNAGTSSSNPLTIANAWTYFASPASPLPTGTTVTPIVQATAPGSTTYPIGATCLFANTTPLTGDSASRETMSLMFDNSQYLTHSITLSYGIANWLTRGLFLGSRHAYIDPQVDDNGIPDEIFPYAQSDYTGLWYDVRTGATTSTNPPGQCPLGSTNPSTGLTACEYRTTGTDFGNIVTWQSLLNLTTANASAVKLTLAFNGEGYSTAYGGQGLYPPGGIDSLSLQTALQQGSFKWVSHTYDHELLDPPFTTTAAQVQTEMQNNAKVANKFRFTNYSKWTLVTPEISGLYNPTTLGALVAFGTRVLVSDSSKPTPPVGTAGCPTNNNGVAWSLPAFNAGKYNCVNQGIFEVPRYATALFYNVSQPAEWVAEYNYFYGANGIDPTRWGYDLTYAQVIDKVSDQLVVYLLTFDNRPMMFHQSNLRAYSGTSTLLGDLLNATFKKYNTYYKNLPIQSPYLSTIGTLANQRMVYNSSNVAATLTPGKSIVVSASRSDGQSVAVPVTGVTFGSSTETYGGQRISNLTLLPATAYTTQITPAPAWQ</sequence>
<keyword evidence="1" id="KW-0732">Signal</keyword>
<comment type="caution">
    <text evidence="4">The sequence shown here is derived from an EMBL/GenBank/DDBJ whole genome shotgun (WGS) entry which is preliminary data.</text>
</comment>
<feature type="signal peptide" evidence="1">
    <location>
        <begin position="1"/>
        <end position="20"/>
    </location>
</feature>
<dbReference type="Pfam" id="PF25115">
    <property type="entry name" value="Agd3_CE"/>
    <property type="match status" value="1"/>
</dbReference>
<feature type="chain" id="PRO_5007112626" description="NodB homology domain-containing protein" evidence="1">
    <location>
        <begin position="21"/>
        <end position="697"/>
    </location>
</feature>
<dbReference type="Pfam" id="PF25116">
    <property type="entry name" value="CBM87_Agd3"/>
    <property type="match status" value="1"/>
</dbReference>
<dbReference type="EMBL" id="LOTN01000071">
    <property type="protein sequence ID" value="KUZ81635.1"/>
    <property type="molecule type" value="Genomic_DNA"/>
</dbReference>
<evidence type="ECO:0000259" key="3">
    <source>
        <dbReference type="Pfam" id="PF25116"/>
    </source>
</evidence>
<dbReference type="Proteomes" id="UP000065521">
    <property type="component" value="Unassembled WGS sequence"/>
</dbReference>
<accession>A0A102JWM5</accession>
<dbReference type="InterPro" id="IPR056827">
    <property type="entry name" value="CBM87_Agd3"/>
</dbReference>
<reference evidence="4 5" key="1">
    <citation type="submission" date="2015-11" db="EMBL/GenBank/DDBJ databases">
        <title>Expanding the genomic diversity of Burkholderia species for the development of highly accurate diagnostics.</title>
        <authorList>
            <person name="Sahl J."/>
            <person name="Keim P."/>
            <person name="Wagner D."/>
        </authorList>
    </citation>
    <scope>NUCLEOTIDE SEQUENCE [LARGE SCALE GENOMIC DNA]</scope>
    <source>
        <strain evidence="4 5">RF32-BP4</strain>
    </source>
</reference>
<name>A0A102JWM5_9BURK</name>
<evidence type="ECO:0000313" key="5">
    <source>
        <dbReference type="Proteomes" id="UP000065521"/>
    </source>
</evidence>
<gene>
    <name evidence="4" type="ORF">WI38_29720</name>
</gene>
<evidence type="ECO:0000313" key="4">
    <source>
        <dbReference type="EMBL" id="KUZ81635.1"/>
    </source>
</evidence>
<protein>
    <recommendedName>
        <fullName evidence="6">NodB homology domain-containing protein</fullName>
    </recommendedName>
</protein>
<evidence type="ECO:0000259" key="2">
    <source>
        <dbReference type="Pfam" id="PF25115"/>
    </source>
</evidence>
<proteinExistence type="predicted"/>
<dbReference type="InterPro" id="IPR056826">
    <property type="entry name" value="Agd3_CE"/>
</dbReference>
<feature type="domain" description="Agd3 CBM87" evidence="3">
    <location>
        <begin position="28"/>
        <end position="180"/>
    </location>
</feature>
<feature type="domain" description="Agd3 deacetylase" evidence="2">
    <location>
        <begin position="385"/>
        <end position="586"/>
    </location>
</feature>
<organism evidence="4 5">
    <name type="scientific">Burkholderia ubonensis</name>
    <dbReference type="NCBI Taxonomy" id="101571"/>
    <lineage>
        <taxon>Bacteria</taxon>
        <taxon>Pseudomonadati</taxon>
        <taxon>Pseudomonadota</taxon>
        <taxon>Betaproteobacteria</taxon>
        <taxon>Burkholderiales</taxon>
        <taxon>Burkholderiaceae</taxon>
        <taxon>Burkholderia</taxon>
        <taxon>Burkholderia cepacia complex</taxon>
    </lineage>
</organism>
<dbReference type="AlphaFoldDB" id="A0A102JWM5"/>
<evidence type="ECO:0000256" key="1">
    <source>
        <dbReference type="SAM" id="SignalP"/>
    </source>
</evidence>
<evidence type="ECO:0008006" key="6">
    <source>
        <dbReference type="Google" id="ProtNLM"/>
    </source>
</evidence>